<name>A0AAD9DKI3_9STRA</name>
<feature type="compositionally biased region" description="Acidic residues" evidence="1">
    <location>
        <begin position="28"/>
        <end position="42"/>
    </location>
</feature>
<dbReference type="InterPro" id="IPR011990">
    <property type="entry name" value="TPR-like_helical_dom_sf"/>
</dbReference>
<evidence type="ECO:0000256" key="1">
    <source>
        <dbReference type="SAM" id="MobiDB-lite"/>
    </source>
</evidence>
<dbReference type="Pfam" id="PF13191">
    <property type="entry name" value="AAA_16"/>
    <property type="match status" value="1"/>
</dbReference>
<feature type="compositionally biased region" description="Basic and acidic residues" evidence="1">
    <location>
        <begin position="267"/>
        <end position="278"/>
    </location>
</feature>
<evidence type="ECO:0000313" key="3">
    <source>
        <dbReference type="EMBL" id="KAK1748738.1"/>
    </source>
</evidence>
<gene>
    <name evidence="3" type="ORF">QTG54_000677</name>
</gene>
<organism evidence="3 4">
    <name type="scientific">Skeletonema marinoi</name>
    <dbReference type="NCBI Taxonomy" id="267567"/>
    <lineage>
        <taxon>Eukaryota</taxon>
        <taxon>Sar</taxon>
        <taxon>Stramenopiles</taxon>
        <taxon>Ochrophyta</taxon>
        <taxon>Bacillariophyta</taxon>
        <taxon>Coscinodiscophyceae</taxon>
        <taxon>Thalassiosirophycidae</taxon>
        <taxon>Thalassiosirales</taxon>
        <taxon>Skeletonemataceae</taxon>
        <taxon>Skeletonema</taxon>
        <taxon>Skeletonema marinoi-dohrnii complex</taxon>
    </lineage>
</organism>
<evidence type="ECO:0000259" key="2">
    <source>
        <dbReference type="Pfam" id="PF13191"/>
    </source>
</evidence>
<feature type="compositionally biased region" description="Polar residues" evidence="1">
    <location>
        <begin position="1"/>
        <end position="11"/>
    </location>
</feature>
<dbReference type="PANTHER" id="PTHR43642">
    <property type="entry name" value="HYBRID SIGNAL TRANSDUCTION HISTIDINE KINASE G"/>
    <property type="match status" value="1"/>
</dbReference>
<dbReference type="InterPro" id="IPR053159">
    <property type="entry name" value="Hybrid_Histidine_Kinase"/>
</dbReference>
<dbReference type="InterPro" id="IPR041664">
    <property type="entry name" value="AAA_16"/>
</dbReference>
<evidence type="ECO:0000313" key="4">
    <source>
        <dbReference type="Proteomes" id="UP001224775"/>
    </source>
</evidence>
<dbReference type="Gene3D" id="3.40.50.300">
    <property type="entry name" value="P-loop containing nucleotide triphosphate hydrolases"/>
    <property type="match status" value="1"/>
</dbReference>
<reference evidence="3" key="1">
    <citation type="submission" date="2023-06" db="EMBL/GenBank/DDBJ databases">
        <title>Survivors Of The Sea: Transcriptome response of Skeletonema marinoi to long-term dormancy.</title>
        <authorList>
            <person name="Pinder M.I.M."/>
            <person name="Kourtchenko O."/>
            <person name="Robertson E.K."/>
            <person name="Larsson T."/>
            <person name="Maumus F."/>
            <person name="Osuna-Cruz C.M."/>
            <person name="Vancaester E."/>
            <person name="Stenow R."/>
            <person name="Vandepoele K."/>
            <person name="Ploug H."/>
            <person name="Bruchert V."/>
            <person name="Godhe A."/>
            <person name="Topel M."/>
        </authorList>
    </citation>
    <scope>NUCLEOTIDE SEQUENCE</scope>
    <source>
        <strain evidence="3">R05AC</strain>
    </source>
</reference>
<comment type="caution">
    <text evidence="3">The sequence shown here is derived from an EMBL/GenBank/DDBJ whole genome shotgun (WGS) entry which is preliminary data.</text>
</comment>
<protein>
    <submittedName>
        <fullName evidence="3">AAA ATPase</fullName>
    </submittedName>
</protein>
<sequence length="1390" mass="156363">MFSTKRNSQSDAAEEPKNAVWESLIADLSDDTYGGDESDDNETLPAAGPAVHNDVLPLPLMVSGFAVDEMEQAKPINSLSLNKTHSNGLLFGNKLSFIDSTSSSTHSSRQPDANEFATKATALNYPAMLRDWINYHAENTPATVNYMGKKMDRDYCLLATKVALSLSKKLGRQFETEESRLCIECKDITVDNVVVTNAQDVDAKFSESNGVQQISTSNNSERRQILALGLILYELFTQGSLPPPSFSQPFPSSGGLSFASSLRISDDERGDRVDDNKSAETAQFPRRQRRRCDEGKEKSVATMLQLAGVPSSLCRLVSDMLSNRDDAEFGSLFQYDKSAFCFTDVILDLEQKAEKPVDFLWDTVRLSAKPTIRNKLYFREKELDQGIALAERATYYPRGRMNVEEDEIRLREDSLTKQEVLLITGHSGSGKSSLVKELIGQLAKNGWDYLHCKFDQVARRKPLSTITSAFDHLFSSLLTKEKTQESFSLESIRASILQSLDEESLSILFQFIPKLRRVMTIDDSLQQQFDFMFDACDMIASKCRMHQWFYLLLTSISRDTPVLLSLDDLHWADTASLDLITFIVDEMGANIAEDASNAESTNLFIVGTFRSNEIENSKGLQNCLQHIQGCCNVSVTEMAVQDLSSSDVNLMISEALCYSQRLTRSLADIVFQKTTGNPFFVKEFLHDLTVENLLVYSFSQRTWEWNEDLIESRTISDGVAEILIRKLMRLPKDQLLGLTMLSCFGSEVSLEVLNLVKNSYGHLDIMQSLDCVAQAGLVKRTDEKYCFVHDMILHSAQAAVDENERNSMMKGLLQTLVVRTSGNCDDAILFIIVDLISRIGSCRIHGAESRLLYANLNLTAATKAIQAADFASASTCIECGISLLDQGHWERSYRLSLELFTHSALAEWAQGNTERMTKSIDEVFNNAKSFDDKLRAAEIKLDYEGMTGTNLFEANAFGFHVLEQLGVNLPSSPENEVIVQELLDTKQRLSGLSKSSLKSLPIMSDLKKIQTMAILENVMIRCYQSQSKYFPIIAIRMVRITLQYGSSKYSAVAFAAIALSFVTVFGDFTGGSALARMGLSLLDVHNNRLLPDVHALTYGAVILWKDPIQSVLPHLLDGYRIAEKSGYIGSTGHACAMFYSYRAFFSGSELSSLGKEVALFMRKSERDKRKVMSLSFLPISKGISYIGGSTTSQDTNDFIEEEDMDQFNNNHEFAVCECFLVVKLCCDVVFRRFDALKSIARKYIDCRANGIAQYVNIHRYFYGGLVSLHFYRENRDQFWLDRATHAISMMETWAAESVWNFENKLYLLQAEYHYAFDEMEDAATKYRLAIESSQKHRFVHEEAVACEQAAAFHMEMGNKDLADELMKRALKCYQAWGAEKKVDLLLEMMK</sequence>
<accession>A0AAD9DKI3</accession>
<dbReference type="PANTHER" id="PTHR43642:SF1">
    <property type="entry name" value="HYBRID SIGNAL TRANSDUCTION HISTIDINE KINASE G"/>
    <property type="match status" value="1"/>
</dbReference>
<feature type="region of interest" description="Disordered" evidence="1">
    <location>
        <begin position="267"/>
        <end position="295"/>
    </location>
</feature>
<dbReference type="InterPro" id="IPR027417">
    <property type="entry name" value="P-loop_NTPase"/>
</dbReference>
<dbReference type="EMBL" id="JATAAI010000001">
    <property type="protein sequence ID" value="KAK1748738.1"/>
    <property type="molecule type" value="Genomic_DNA"/>
</dbReference>
<dbReference type="SUPFAM" id="SSF48452">
    <property type="entry name" value="TPR-like"/>
    <property type="match status" value="1"/>
</dbReference>
<feature type="region of interest" description="Disordered" evidence="1">
    <location>
        <begin position="1"/>
        <end position="50"/>
    </location>
</feature>
<proteinExistence type="predicted"/>
<feature type="domain" description="Orc1-like AAA ATPase" evidence="2">
    <location>
        <begin position="418"/>
        <end position="587"/>
    </location>
</feature>
<keyword evidence="4" id="KW-1185">Reference proteome</keyword>
<dbReference type="SUPFAM" id="SSF52540">
    <property type="entry name" value="P-loop containing nucleoside triphosphate hydrolases"/>
    <property type="match status" value="1"/>
</dbReference>
<dbReference type="Proteomes" id="UP001224775">
    <property type="component" value="Unassembled WGS sequence"/>
</dbReference>